<evidence type="ECO:0000259" key="13">
    <source>
        <dbReference type="PROSITE" id="PS51098"/>
    </source>
</evidence>
<feature type="active site" description="Phosphocysteine intermediate; for EIIB activity" evidence="9">
    <location>
        <position position="487"/>
    </location>
</feature>
<dbReference type="Pfam" id="PF00358">
    <property type="entry name" value="PTS_EIIA_1"/>
    <property type="match status" value="1"/>
</dbReference>
<evidence type="ECO:0000256" key="7">
    <source>
        <dbReference type="ARBA" id="ARBA00022989"/>
    </source>
</evidence>
<feature type="domain" description="PTS EIIC type-1" evidence="14">
    <location>
        <begin position="7"/>
        <end position="435"/>
    </location>
</feature>
<dbReference type="NCBIfam" id="TIGR00830">
    <property type="entry name" value="PTBA"/>
    <property type="match status" value="1"/>
</dbReference>
<dbReference type="InterPro" id="IPR001996">
    <property type="entry name" value="PTS_IIB_1"/>
</dbReference>
<feature type="transmembrane region" description="Helical" evidence="11">
    <location>
        <begin position="138"/>
        <end position="164"/>
    </location>
</feature>
<keyword evidence="7 11" id="KW-1133">Transmembrane helix</keyword>
<keyword evidence="3" id="KW-1003">Cell membrane</keyword>
<dbReference type="InterPro" id="IPR018113">
    <property type="entry name" value="PTrfase_EIIB_Cys"/>
</dbReference>
<feature type="transmembrane region" description="Helical" evidence="11">
    <location>
        <begin position="60"/>
        <end position="86"/>
    </location>
</feature>
<keyword evidence="16" id="KW-1185">Reference proteome</keyword>
<comment type="subcellular location">
    <subcellularLocation>
        <location evidence="1">Cell membrane</location>
        <topology evidence="1">Multi-pass membrane protein</topology>
    </subcellularLocation>
</comment>
<evidence type="ECO:0000313" key="15">
    <source>
        <dbReference type="EMBL" id="MBU5491033.1"/>
    </source>
</evidence>
<evidence type="ECO:0000256" key="11">
    <source>
        <dbReference type="SAM" id="Phobius"/>
    </source>
</evidence>
<keyword evidence="6 11" id="KW-0812">Transmembrane</keyword>
<dbReference type="PANTHER" id="PTHR30009:SF24">
    <property type="entry name" value="PTS SYSTEM, IIBC COMPONENT"/>
    <property type="match status" value="1"/>
</dbReference>
<evidence type="ECO:0000256" key="8">
    <source>
        <dbReference type="ARBA" id="ARBA00023136"/>
    </source>
</evidence>
<dbReference type="PROSITE" id="PS01035">
    <property type="entry name" value="PTS_EIIB_TYPE_1_CYS"/>
    <property type="match status" value="1"/>
</dbReference>
<evidence type="ECO:0000256" key="2">
    <source>
        <dbReference type="ARBA" id="ARBA00022448"/>
    </source>
</evidence>
<accession>A0ABS6ETM8</accession>
<dbReference type="PROSITE" id="PS51098">
    <property type="entry name" value="PTS_EIIB_TYPE_1"/>
    <property type="match status" value="1"/>
</dbReference>
<feature type="domain" description="PTS EIIA type-1" evidence="12">
    <location>
        <begin position="597"/>
        <end position="701"/>
    </location>
</feature>
<feature type="transmembrane region" description="Helical" evidence="11">
    <location>
        <begin position="297"/>
        <end position="315"/>
    </location>
</feature>
<dbReference type="Pfam" id="PF02378">
    <property type="entry name" value="PTS_EIIC"/>
    <property type="match status" value="1"/>
</dbReference>
<feature type="transmembrane region" description="Helical" evidence="11">
    <location>
        <begin position="20"/>
        <end position="40"/>
    </location>
</feature>
<dbReference type="RefSeq" id="WP_216470742.1">
    <property type="nucleotide sequence ID" value="NZ_JAHLQI010000005.1"/>
</dbReference>
<keyword evidence="8 11" id="KW-0472">Membrane</keyword>
<feature type="transmembrane region" description="Helical" evidence="11">
    <location>
        <begin position="404"/>
        <end position="423"/>
    </location>
</feature>
<dbReference type="InterPro" id="IPR050429">
    <property type="entry name" value="PTS_Glucose_EIICBA"/>
</dbReference>
<evidence type="ECO:0000256" key="1">
    <source>
        <dbReference type="ARBA" id="ARBA00004651"/>
    </source>
</evidence>
<comment type="caution">
    <text evidence="15">The sequence shown here is derived from an EMBL/GenBank/DDBJ whole genome shotgun (WGS) entry which is preliminary data.</text>
</comment>
<dbReference type="InterPro" id="IPR001127">
    <property type="entry name" value="PTS_EIIA_1_perm"/>
</dbReference>
<dbReference type="NCBIfam" id="TIGR00826">
    <property type="entry name" value="EIIB_glc"/>
    <property type="match status" value="1"/>
</dbReference>
<organism evidence="15 16">
    <name type="scientific">Butyricicoccus intestinisimiae</name>
    <dbReference type="NCBI Taxonomy" id="2841509"/>
    <lineage>
        <taxon>Bacteria</taxon>
        <taxon>Bacillati</taxon>
        <taxon>Bacillota</taxon>
        <taxon>Clostridia</taxon>
        <taxon>Eubacteriales</taxon>
        <taxon>Butyricicoccaceae</taxon>
        <taxon>Butyricicoccus</taxon>
    </lineage>
</organism>
<evidence type="ECO:0000256" key="3">
    <source>
        <dbReference type="ARBA" id="ARBA00022475"/>
    </source>
</evidence>
<feature type="transmembrane region" description="Helical" evidence="11">
    <location>
        <begin position="211"/>
        <end position="233"/>
    </location>
</feature>
<dbReference type="PROSITE" id="PS51103">
    <property type="entry name" value="PTS_EIIC_TYPE_1"/>
    <property type="match status" value="1"/>
</dbReference>
<feature type="compositionally biased region" description="Basic and acidic residues" evidence="10">
    <location>
        <begin position="558"/>
        <end position="572"/>
    </location>
</feature>
<dbReference type="Proteomes" id="UP000783588">
    <property type="component" value="Unassembled WGS sequence"/>
</dbReference>
<dbReference type="InterPro" id="IPR003352">
    <property type="entry name" value="PTS_EIIC"/>
</dbReference>
<dbReference type="EMBL" id="JAHLQI010000005">
    <property type="protein sequence ID" value="MBU5491033.1"/>
    <property type="molecule type" value="Genomic_DNA"/>
</dbReference>
<evidence type="ECO:0000259" key="14">
    <source>
        <dbReference type="PROSITE" id="PS51103"/>
    </source>
</evidence>
<keyword evidence="5" id="KW-0598">Phosphotransferase system</keyword>
<dbReference type="InterPro" id="IPR013013">
    <property type="entry name" value="PTS_EIIC_1"/>
</dbReference>
<reference evidence="15 16" key="1">
    <citation type="submission" date="2021-06" db="EMBL/GenBank/DDBJ databases">
        <authorList>
            <person name="Sun Q."/>
            <person name="Li D."/>
        </authorList>
    </citation>
    <scope>NUCLEOTIDE SEQUENCE [LARGE SCALE GENOMIC DNA]</scope>
    <source>
        <strain evidence="15 16">MSJd-7</strain>
    </source>
</reference>
<proteinExistence type="predicted"/>
<keyword evidence="2" id="KW-0813">Transport</keyword>
<gene>
    <name evidence="15" type="ORF">KQI75_10455</name>
</gene>
<feature type="transmembrane region" description="Helical" evidence="11">
    <location>
        <begin position="185"/>
        <end position="205"/>
    </location>
</feature>
<feature type="transmembrane region" description="Helical" evidence="11">
    <location>
        <begin position="98"/>
        <end position="118"/>
    </location>
</feature>
<evidence type="ECO:0000313" key="16">
    <source>
        <dbReference type="Proteomes" id="UP000783588"/>
    </source>
</evidence>
<dbReference type="Pfam" id="PF00367">
    <property type="entry name" value="PTS_EIIB"/>
    <property type="match status" value="1"/>
</dbReference>
<dbReference type="CDD" id="cd00212">
    <property type="entry name" value="PTS_IIB_glc"/>
    <property type="match status" value="1"/>
</dbReference>
<dbReference type="PANTHER" id="PTHR30009">
    <property type="entry name" value="CYTOCHROME C-TYPE SYNTHESIS PROTEIN AND PTS TRANSMEMBRANE COMPONENT"/>
    <property type="match status" value="1"/>
</dbReference>
<feature type="domain" description="PTS EIIB type-1" evidence="13">
    <location>
        <begin position="465"/>
        <end position="546"/>
    </location>
</feature>
<name>A0ABS6ETM8_9FIRM</name>
<sequence>MKEKKSSVVFATAQQIGKSLFLPIAVLPFAGILLGIGSSFTNETTIATYGLSGVLHPGTLLYSIMLMLNYAGNAIFSNLALIFALAVALGMAKKEKGVAVLSAGIFYLIMLTTINVLLTLNGSIVDGQIAEGVKEGAIANVLGIQTLQMGVFGGIIAGLITAVLCNKFYKTQLPDALSFFAGTRFVPIVSMVFAIITGAILFVVWPVIQNGIYALGGLVQASGYFGTFLYGCIERALIPFGLHHIFYMPFWQTGVGGTAVIDGVTVMGAQNIFFAELASPNTVKFSVDACRFLTGKYPFMMGGLPGAALAMYVCARPEKKKEAGSLLFSVALTAFLTGVTEPIEFTFLFLAPALFAVHVVLAGASFAICHILQICIGTTFSDGLIDFILYGVLPGQAKSNWMTLIPVIVVYFILYFFIFRFFIRKWNLKTPGREEDGEEVKMMTKDEYRKATGIGVAGGKAANIDPKAVNVLKGIGGSENVTEIDCCATRLRLTLVDSGKVNQPLLKATGASGVVIKGNAIQVIYGPSVTIVKSNLEELVEQIRAGAVSEAALMGEPEQPKEEAKPEPKKESSGTAKSWVLGAHLNGTVVPMDQVKDEVFASGALGDGVAIEPTEGKLYAPADCTVVNIFETKHAIGLSVDDDVELLLHIGIDTVKMGGKGFEAHVKEGQTVKKGDLLVSFDMDAIKAAGYLCTTPMIVCNTDDYKEIKAVASGTVKASQDLLEIKN</sequence>
<protein>
    <submittedName>
        <fullName evidence="15">Glucose PTS transporter subunit IIA</fullName>
    </submittedName>
</protein>
<keyword evidence="4" id="KW-0762">Sugar transport</keyword>
<evidence type="ECO:0000256" key="9">
    <source>
        <dbReference type="PROSITE-ProRule" id="PRU00421"/>
    </source>
</evidence>
<evidence type="ECO:0000259" key="12">
    <source>
        <dbReference type="PROSITE" id="PS51093"/>
    </source>
</evidence>
<evidence type="ECO:0000256" key="6">
    <source>
        <dbReference type="ARBA" id="ARBA00022692"/>
    </source>
</evidence>
<feature type="region of interest" description="Disordered" evidence="10">
    <location>
        <begin position="551"/>
        <end position="577"/>
    </location>
</feature>
<evidence type="ECO:0000256" key="10">
    <source>
        <dbReference type="SAM" id="MobiDB-lite"/>
    </source>
</evidence>
<evidence type="ECO:0000256" key="4">
    <source>
        <dbReference type="ARBA" id="ARBA00022597"/>
    </source>
</evidence>
<evidence type="ECO:0000256" key="5">
    <source>
        <dbReference type="ARBA" id="ARBA00022683"/>
    </source>
</evidence>
<dbReference type="PROSITE" id="PS51093">
    <property type="entry name" value="PTS_EIIA_TYPE_1"/>
    <property type="match status" value="1"/>
</dbReference>